<dbReference type="InterPro" id="IPR019949">
    <property type="entry name" value="CmoO-like"/>
</dbReference>
<dbReference type="CDD" id="cd00347">
    <property type="entry name" value="Flavin_utilizing_monoxygenases"/>
    <property type="match status" value="1"/>
</dbReference>
<dbReference type="PANTHER" id="PTHR30137">
    <property type="entry name" value="LUCIFERASE-LIKE MONOOXYGENASE"/>
    <property type="match status" value="1"/>
</dbReference>
<dbReference type="Pfam" id="PF00296">
    <property type="entry name" value="Bac_luciferase"/>
    <property type="match status" value="1"/>
</dbReference>
<dbReference type="InterPro" id="IPR011251">
    <property type="entry name" value="Luciferase-like_dom"/>
</dbReference>
<dbReference type="NCBIfam" id="TIGR03558">
    <property type="entry name" value="oxido_grp_1"/>
    <property type="match status" value="1"/>
</dbReference>
<dbReference type="Proteomes" id="UP000274772">
    <property type="component" value="Chromosome"/>
</dbReference>
<reference evidence="4 5" key="1">
    <citation type="submission" date="2018-05" db="EMBL/GenBank/DDBJ databases">
        <title>Complete genome sequencing of three human clinical isolates of Staphylococcus caprae reveals virulence factors similar to those of S. epidermidis and S. capitis.</title>
        <authorList>
            <person name="Watanabe S."/>
            <person name="Cui L."/>
        </authorList>
    </citation>
    <scope>NUCLEOTIDE SEQUENCE [LARGE SCALE GENOMIC DNA]</scope>
    <source>
        <strain evidence="4 5">JMUB590</strain>
    </source>
</reference>
<comment type="similarity">
    <text evidence="1">To bacterial alkanal monooxygenase alpha and beta chains.</text>
</comment>
<dbReference type="InterPro" id="IPR036661">
    <property type="entry name" value="Luciferase-like_sf"/>
</dbReference>
<proteinExistence type="predicted"/>
<gene>
    <name evidence="4" type="ORF">JMUB590_0771</name>
</gene>
<evidence type="ECO:0000313" key="4">
    <source>
        <dbReference type="EMBL" id="BBD91881.1"/>
    </source>
</evidence>
<feature type="region of interest" description="Disordered" evidence="2">
    <location>
        <begin position="241"/>
        <end position="265"/>
    </location>
</feature>
<dbReference type="PANTHER" id="PTHR30137:SF20">
    <property type="entry name" value="N-ACETYL-S-ALKYLCYSTEINE MONOOXYGENASE"/>
    <property type="match status" value="1"/>
</dbReference>
<dbReference type="SUPFAM" id="SSF51679">
    <property type="entry name" value="Bacterial luciferase-like"/>
    <property type="match status" value="2"/>
</dbReference>
<evidence type="ECO:0000256" key="1">
    <source>
        <dbReference type="ARBA" id="ARBA00007789"/>
    </source>
</evidence>
<keyword evidence="5" id="KW-1185">Reference proteome</keyword>
<dbReference type="GeneID" id="58050537"/>
<name>A0ABN5W254_9STAP</name>
<organism evidence="4 5">
    <name type="scientific">Staphylococcus caprae</name>
    <dbReference type="NCBI Taxonomy" id="29380"/>
    <lineage>
        <taxon>Bacteria</taxon>
        <taxon>Bacillati</taxon>
        <taxon>Bacillota</taxon>
        <taxon>Bacilli</taxon>
        <taxon>Bacillales</taxon>
        <taxon>Staphylococcaceae</taxon>
        <taxon>Staphylococcus</taxon>
    </lineage>
</organism>
<evidence type="ECO:0000313" key="5">
    <source>
        <dbReference type="Proteomes" id="UP000274772"/>
    </source>
</evidence>
<dbReference type="InterPro" id="IPR050766">
    <property type="entry name" value="Bact_Lucif_Oxidored"/>
</dbReference>
<dbReference type="Gene3D" id="3.20.20.30">
    <property type="entry name" value="Luciferase-like domain"/>
    <property type="match status" value="2"/>
</dbReference>
<dbReference type="RefSeq" id="WP_002443682.1">
    <property type="nucleotide sequence ID" value="NZ_AP018585.1"/>
</dbReference>
<feature type="compositionally biased region" description="Basic and acidic residues" evidence="2">
    <location>
        <begin position="241"/>
        <end position="252"/>
    </location>
</feature>
<sequence length="416" mass="47698">MRLSILDYVPIFEDRSAHEAFQHSVELAQRAEQLGYMRYWVAEHHQVRSVASSAPEMVMMSLLEQTKKIRIGSGGVMLPHYSPYKVAEQFKIIEARHPRRVDMAIGRSPSFKNVNAALNENKEEKLDFETQLDDLKKYFSDNIDDPHRFKSLLATPLIPTAPEMYILGMSERSAKLAGRRGLPFVIAQMGQSSKSIDEVIKVYRDEFERWHGRYGGKSDEDVSDSFVGKIGEILEPDVRGKFDADSEGRSNDGEDEESFVGHARKRSKESFGEVLYGGHEEYSRAPVHEGAEENFGGAKPYVILATFVVTAGNDEKVERLLSALQLWLLRIHYLDQPHFYPSIETAEHRVYSDRESEKLEKNKRRIIYGTPREVSRELLELKHRYGMDELMILPHVYGEDARLELIELLAHELNLG</sequence>
<feature type="domain" description="Luciferase-like" evidence="3">
    <location>
        <begin position="1"/>
        <end position="209"/>
    </location>
</feature>
<protein>
    <submittedName>
        <fullName evidence="4">Luciferase family oxidoreductase, FMN-dependent</fullName>
    </submittedName>
</protein>
<evidence type="ECO:0000259" key="3">
    <source>
        <dbReference type="Pfam" id="PF00296"/>
    </source>
</evidence>
<accession>A0ABN5W254</accession>
<dbReference type="EMBL" id="AP018586">
    <property type="protein sequence ID" value="BBD91881.1"/>
    <property type="molecule type" value="Genomic_DNA"/>
</dbReference>
<evidence type="ECO:0000256" key="2">
    <source>
        <dbReference type="SAM" id="MobiDB-lite"/>
    </source>
</evidence>